<evidence type="ECO:0000256" key="2">
    <source>
        <dbReference type="ARBA" id="ARBA00006411"/>
    </source>
</evidence>
<dbReference type="GeneID" id="96247236"/>
<dbReference type="InterPro" id="IPR025734">
    <property type="entry name" value="EspG"/>
</dbReference>
<evidence type="ECO:0000313" key="5">
    <source>
        <dbReference type="EMBL" id="MEU1954799.1"/>
    </source>
</evidence>
<name>A0ABV2WV77_9NOCA</name>
<accession>A0ABV2WV77</accession>
<dbReference type="EMBL" id="JBEYBF010000017">
    <property type="protein sequence ID" value="MEU1954799.1"/>
    <property type="molecule type" value="Genomic_DNA"/>
</dbReference>
<dbReference type="RefSeq" id="WP_030522423.1">
    <property type="nucleotide sequence ID" value="NZ_JBEXYG010000003.1"/>
</dbReference>
<reference evidence="5 6" key="1">
    <citation type="submission" date="2024-06" db="EMBL/GenBank/DDBJ databases">
        <title>The Natural Products Discovery Center: Release of the First 8490 Sequenced Strains for Exploring Actinobacteria Biosynthetic Diversity.</title>
        <authorList>
            <person name="Kalkreuter E."/>
            <person name="Kautsar S.A."/>
            <person name="Yang D."/>
            <person name="Bader C.D."/>
            <person name="Teijaro C.N."/>
            <person name="Fluegel L."/>
            <person name="Davis C.M."/>
            <person name="Simpson J.R."/>
            <person name="Lauterbach L."/>
            <person name="Steele A.D."/>
            <person name="Gui C."/>
            <person name="Meng S."/>
            <person name="Li G."/>
            <person name="Viehrig K."/>
            <person name="Ye F."/>
            <person name="Su P."/>
            <person name="Kiefer A.F."/>
            <person name="Nichols A."/>
            <person name="Cepeda A.J."/>
            <person name="Yan W."/>
            <person name="Fan B."/>
            <person name="Jiang Y."/>
            <person name="Adhikari A."/>
            <person name="Zheng C.-J."/>
            <person name="Schuster L."/>
            <person name="Cowan T.M."/>
            <person name="Smanski M.J."/>
            <person name="Chevrette M.G."/>
            <person name="De Carvalho L.P.S."/>
            <person name="Shen B."/>
        </authorList>
    </citation>
    <scope>NUCLEOTIDE SEQUENCE [LARGE SCALE GENOMIC DNA]</scope>
    <source>
        <strain evidence="5 6">NPDC019708</strain>
    </source>
</reference>
<dbReference type="Pfam" id="PF14011">
    <property type="entry name" value="ESX-1_EspG"/>
    <property type="match status" value="1"/>
</dbReference>
<evidence type="ECO:0000256" key="3">
    <source>
        <dbReference type="ARBA" id="ARBA00022490"/>
    </source>
</evidence>
<evidence type="ECO:0000256" key="4">
    <source>
        <dbReference type="ARBA" id="ARBA00023186"/>
    </source>
</evidence>
<keyword evidence="3" id="KW-0963">Cytoplasm</keyword>
<keyword evidence="6" id="KW-1185">Reference proteome</keyword>
<comment type="subcellular location">
    <subcellularLocation>
        <location evidence="1">Cytoplasm</location>
    </subcellularLocation>
</comment>
<evidence type="ECO:0000313" key="6">
    <source>
        <dbReference type="Proteomes" id="UP001550628"/>
    </source>
</evidence>
<evidence type="ECO:0000256" key="1">
    <source>
        <dbReference type="ARBA" id="ARBA00004496"/>
    </source>
</evidence>
<dbReference type="Proteomes" id="UP001550628">
    <property type="component" value="Unassembled WGS sequence"/>
</dbReference>
<keyword evidence="4" id="KW-0143">Chaperone</keyword>
<proteinExistence type="inferred from homology"/>
<gene>
    <name evidence="5" type="ORF">ABZ510_23380</name>
</gene>
<comment type="caution">
    <text evidence="5">The sequence shown here is derived from an EMBL/GenBank/DDBJ whole genome shotgun (WGS) entry which is preliminary data.</text>
</comment>
<protein>
    <submittedName>
        <fullName evidence="5">ESX secretion-associated protein EspG</fullName>
    </submittedName>
</protein>
<organism evidence="5 6">
    <name type="scientific">Nocardia rhamnosiphila</name>
    <dbReference type="NCBI Taxonomy" id="426716"/>
    <lineage>
        <taxon>Bacteria</taxon>
        <taxon>Bacillati</taxon>
        <taxon>Actinomycetota</taxon>
        <taxon>Actinomycetes</taxon>
        <taxon>Mycobacteriales</taxon>
        <taxon>Nocardiaceae</taxon>
        <taxon>Nocardia</taxon>
    </lineage>
</organism>
<sequence length="248" mass="27123">MSEPIVYRWHLTGLQFKVLCDDLRLGGLPRPFTFTSDTRFADDYECERNEVRAGLREVTDPRFDAMVRALTRPDIMVLANLWNERHHTDPQQCLRVHAVRRDDRGYVITQRPGETVAHSGGFDIAECSPAFLARTVVGLLPEAGAGRDPQSVSAGLTAGGANPDVRGFPSSGAPSVSSGPDAGVLKVIQGRLGFRARGIIHVGLVWRDLPGDGRYVLGPEAELVGMDGAAMCDWIEARMAEIMVRLET</sequence>
<comment type="similarity">
    <text evidence="2">Belongs to the EspG family.</text>
</comment>